<evidence type="ECO:0000259" key="3">
    <source>
        <dbReference type="PROSITE" id="PS50879"/>
    </source>
</evidence>
<dbReference type="CDD" id="cd09276">
    <property type="entry name" value="Rnase_HI_RT_non_LTR"/>
    <property type="match status" value="1"/>
</dbReference>
<evidence type="ECO:0000313" key="5">
    <source>
        <dbReference type="Proteomes" id="UP000006564"/>
    </source>
</evidence>
<dbReference type="Pfam" id="PF00075">
    <property type="entry name" value="RNase_H"/>
    <property type="match status" value="1"/>
</dbReference>
<dbReference type="Gene3D" id="3.30.420.10">
    <property type="entry name" value="Ribonuclease H-like superfamily/Ribonuclease H"/>
    <property type="match status" value="1"/>
</dbReference>
<dbReference type="GeneID" id="5998737"/>
<dbReference type="InterPro" id="IPR036397">
    <property type="entry name" value="RNaseH_sf"/>
</dbReference>
<dbReference type="AlphaFoldDB" id="Q2PIN6"/>
<dbReference type="RefSeq" id="XP_023093770.1">
    <property type="nucleotide sequence ID" value="XM_023233245.1"/>
</dbReference>
<evidence type="ECO:0000313" key="4">
    <source>
        <dbReference type="EMBL" id="BAE65488.1"/>
    </source>
</evidence>
<sequence length="1187" mass="133469">MASGQRSTDPNDRTTETFHGLGGYKRGWGGRASPFPHARPDERVPLATRHSETTTAGEATTTNDDTDDTSQDRQIRTDQKAPQLLEFADSRLLDLWLELGTITQDRNNHRSTIDLVFGAQSLADQHIACEVAPKVHADSNHLLIQAAKLRKFMASNLNIYSHWDVLKMNLSAASIDAAVDFLMEVVQRAIQHAVPWARPSEWAKPDFTPECKRAVKITRKLRRIYMRHRLPSDWTAYVKARNRKGRIINRSLRRGFRRWVSEAIDQGTHGIWRVAKWARNRGGRAANMIPTLNGPHGPADTTEAKAEVLRESFFPEPPPADLSDIARRTQPPQIEFPEVTKEEVAKAIRRAPPDKAPGPDAVPNKIWHELCKVPVFPERATALFNASNKTGHNPRHFQTSTTVALRKGGPRDYRKPKSYRPVALLNTFGKILESIIATRIAWALEEHKLLPQTHLGGRKGISTDHVIQLILDNIYRAWGQGKKVSMILLDVSGAFDNVSHARLLFNLRQLKLGHFADWLQSFLTGRTTRISLAGELSAEFPTPTGIPQGSPLSPILYLIYNTPLIQDLHVRRPQGGSTTAFGWIDDACTLAVSDTFAENVETLNAALRHASKFAPDKFELIHFTNPRETETPPQSPGLPPDHPDQIWEVPLPPAGHDQMEIIFTDTIIKPTETAKYLGVWLDKTLSFSIHRTKALAKAHGTLAALKGIAGSTWGAPLRAMRRIYQAVIVPQLFYAAAAWYSPKGGQIVASINQKMLAEFTQIQKQAALLISGAFRGTSAAALNVELYILPVHLQLQQIIEETAVRIRTGPELACPESVLRPRTVQERRRSGWTPMEALSRKGGPLWPLGKKEWETRKPYILAPWEPPVTTVIDSHEAALIYHRHYCARREGIAVYTDGSGLNGRVGASTVCLSQGWKRNCTLGTEEESTVYAGELTGIRMALHRLRRETRPATVFVDSQAAIQAIQNPRRPSGQYILDQIYYIIRRYNMQNRVQIHWIPAHIGVPGNEAADEAAREGATREGTQQTGEAICLAAAAKRQIRRSIKDRWIREWKTEKTGPTTYRLVEVPNKKILDLYKNLSKSYASIIIQMRTQRNGLRHFLHKIKAVDSDQYLYALGSQTARHILLQCPLYAELRGRMIGKLDPGVQKRLDYNGIMSHPQAIRYVAEFMHQTELLSQFRDVEQTGHY</sequence>
<accession>Q2PIN6</accession>
<dbReference type="SUPFAM" id="SSF53098">
    <property type="entry name" value="Ribonuclease H-like"/>
    <property type="match status" value="1"/>
</dbReference>
<dbReference type="Proteomes" id="UP000006564">
    <property type="component" value="Chromosome 7"/>
</dbReference>
<feature type="compositionally biased region" description="Gly residues" evidence="1">
    <location>
        <begin position="20"/>
        <end position="30"/>
    </location>
</feature>
<name>Q2PIN6_ASPOR</name>
<dbReference type="PROSITE" id="PS50879">
    <property type="entry name" value="RNASE_H_1"/>
    <property type="match status" value="1"/>
</dbReference>
<dbReference type="InterPro" id="IPR002156">
    <property type="entry name" value="RNaseH_domain"/>
</dbReference>
<dbReference type="STRING" id="510516.Q2PIN6"/>
<dbReference type="Pfam" id="PF00078">
    <property type="entry name" value="RVT_1"/>
    <property type="match status" value="1"/>
</dbReference>
<reference evidence="4 5" key="1">
    <citation type="journal article" date="2005" name="Nature">
        <title>Genome sequencing and analysis of Aspergillus oryzae.</title>
        <authorList>
            <person name="Machida M."/>
            <person name="Asai K."/>
            <person name="Sano M."/>
            <person name="Tanaka T."/>
            <person name="Kumagai T."/>
            <person name="Terai G."/>
            <person name="Kusumoto K."/>
            <person name="Arima T."/>
            <person name="Akita O."/>
            <person name="Kashiwagi Y."/>
            <person name="Abe K."/>
            <person name="Gomi K."/>
            <person name="Horiuchi H."/>
            <person name="Kitamoto K."/>
            <person name="Kobayashi T."/>
            <person name="Takeuchi M."/>
            <person name="Denning D.W."/>
            <person name="Galagan J.E."/>
            <person name="Nierman W.C."/>
            <person name="Yu J."/>
            <person name="Archer D.B."/>
            <person name="Bennett J.W."/>
            <person name="Bhatnagar D."/>
            <person name="Cleveland T.E."/>
            <person name="Fedorova N.D."/>
            <person name="Gotoh O."/>
            <person name="Horikawa H."/>
            <person name="Hosoyama A."/>
            <person name="Ichinomiya M."/>
            <person name="Igarashi R."/>
            <person name="Iwashita K."/>
            <person name="Juvvadi P.R."/>
            <person name="Kato M."/>
            <person name="Kato Y."/>
            <person name="Kin T."/>
            <person name="Kokubun A."/>
            <person name="Maeda H."/>
            <person name="Maeyama N."/>
            <person name="Maruyama J."/>
            <person name="Nagasaki H."/>
            <person name="Nakajima T."/>
            <person name="Oda K."/>
            <person name="Okada K."/>
            <person name="Paulsen I."/>
            <person name="Sakamoto K."/>
            <person name="Sawano T."/>
            <person name="Takahashi M."/>
            <person name="Takase K."/>
            <person name="Terabayashi Y."/>
            <person name="Wortman J."/>
            <person name="Yamada O."/>
            <person name="Yamagata Y."/>
            <person name="Anazawa H."/>
            <person name="Hata Y."/>
            <person name="Koide Y."/>
            <person name="Komori T."/>
            <person name="Koyama Y."/>
            <person name="Minetoki T."/>
            <person name="Suharnan S."/>
            <person name="Tanaka A."/>
            <person name="Isono K."/>
            <person name="Kuhara S."/>
            <person name="Ogasawara N."/>
            <person name="Kikuchi H."/>
        </authorList>
    </citation>
    <scope>NUCLEOTIDE SEQUENCE [LARGE SCALE GENOMIC DNA]</scope>
    <source>
        <strain evidence="5">ATCC 42149 / RIB 40</strain>
    </source>
</reference>
<dbReference type="SUPFAM" id="SSF56672">
    <property type="entry name" value="DNA/RNA polymerases"/>
    <property type="match status" value="1"/>
</dbReference>
<dbReference type="PANTHER" id="PTHR33481:SF1">
    <property type="entry name" value="ENDONUCLEASE_EXONUCLEASE_PHOSPHATASE DOMAIN-CONTAINING PROTEIN-RELATED"/>
    <property type="match status" value="1"/>
</dbReference>
<proteinExistence type="predicted"/>
<organism evidence="4 5">
    <name type="scientific">Aspergillus oryzae (strain ATCC 42149 / RIB 40)</name>
    <name type="common">Yellow koji mold</name>
    <dbReference type="NCBI Taxonomy" id="510516"/>
    <lineage>
        <taxon>Eukaryota</taxon>
        <taxon>Fungi</taxon>
        <taxon>Dikarya</taxon>
        <taxon>Ascomycota</taxon>
        <taxon>Pezizomycotina</taxon>
        <taxon>Eurotiomycetes</taxon>
        <taxon>Eurotiomycetidae</taxon>
        <taxon>Eurotiales</taxon>
        <taxon>Aspergillaceae</taxon>
        <taxon>Aspergillus</taxon>
        <taxon>Aspergillus subgen. Circumdati</taxon>
    </lineage>
</organism>
<protein>
    <submittedName>
        <fullName evidence="4">DNA, SC206</fullName>
    </submittedName>
</protein>
<dbReference type="EMBL" id="AP007172">
    <property type="protein sequence ID" value="BAE65488.1"/>
    <property type="molecule type" value="Genomic_DNA"/>
</dbReference>
<dbReference type="PANTHER" id="PTHR33481">
    <property type="entry name" value="REVERSE TRANSCRIPTASE"/>
    <property type="match status" value="1"/>
</dbReference>
<dbReference type="InterPro" id="IPR012337">
    <property type="entry name" value="RNaseH-like_sf"/>
</dbReference>
<feature type="compositionally biased region" description="Basic and acidic residues" evidence="1">
    <location>
        <begin position="38"/>
        <end position="52"/>
    </location>
</feature>
<dbReference type="CDD" id="cd01650">
    <property type="entry name" value="RT_nLTR_like"/>
    <property type="match status" value="1"/>
</dbReference>
<feature type="domain" description="RNase H type-1" evidence="3">
    <location>
        <begin position="888"/>
        <end position="1019"/>
    </location>
</feature>
<evidence type="ECO:0000256" key="1">
    <source>
        <dbReference type="SAM" id="MobiDB-lite"/>
    </source>
</evidence>
<dbReference type="VEuPathDB" id="FungiDB:AO090206000131"/>
<gene>
    <name evidence="4" type="ORF">AO090206000131</name>
</gene>
<dbReference type="GO" id="GO:0004523">
    <property type="term" value="F:RNA-DNA hybrid ribonuclease activity"/>
    <property type="evidence" value="ECO:0007669"/>
    <property type="project" value="InterPro"/>
</dbReference>
<dbReference type="InterPro" id="IPR000477">
    <property type="entry name" value="RT_dom"/>
</dbReference>
<evidence type="ECO:0000259" key="2">
    <source>
        <dbReference type="PROSITE" id="PS50878"/>
    </source>
</evidence>
<feature type="region of interest" description="Disordered" evidence="1">
    <location>
        <begin position="1"/>
        <end position="81"/>
    </location>
</feature>
<feature type="domain" description="Reverse transcriptase" evidence="2">
    <location>
        <begin position="386"/>
        <end position="681"/>
    </location>
</feature>
<dbReference type="KEGG" id="aor:AO090206000131"/>
<dbReference type="OMA" id="WIDDACT"/>
<dbReference type="HOGENOM" id="CLU_000680_23_3_1"/>
<feature type="compositionally biased region" description="Low complexity" evidence="1">
    <location>
        <begin position="53"/>
        <end position="63"/>
    </location>
</feature>
<dbReference type="InterPro" id="IPR043502">
    <property type="entry name" value="DNA/RNA_pol_sf"/>
</dbReference>
<dbReference type="Gene3D" id="3.60.10.10">
    <property type="entry name" value="Endonuclease/exonuclease/phosphatase"/>
    <property type="match status" value="1"/>
</dbReference>
<feature type="compositionally biased region" description="Basic and acidic residues" evidence="1">
    <location>
        <begin position="70"/>
        <end position="79"/>
    </location>
</feature>
<dbReference type="InterPro" id="IPR036691">
    <property type="entry name" value="Endo/exonu/phosph_ase_sf"/>
</dbReference>
<dbReference type="GO" id="GO:0003676">
    <property type="term" value="F:nucleic acid binding"/>
    <property type="evidence" value="ECO:0007669"/>
    <property type="project" value="InterPro"/>
</dbReference>
<keyword evidence="5" id="KW-1185">Reference proteome</keyword>
<dbReference type="PROSITE" id="PS50878">
    <property type="entry name" value="RT_POL"/>
    <property type="match status" value="1"/>
</dbReference>